<protein>
    <submittedName>
        <fullName evidence="1">Uncharacterized protein</fullName>
    </submittedName>
</protein>
<proteinExistence type="predicted"/>
<name>A0A0K2TR73_LEPSM</name>
<sequence length="56" mass="6547">RHKGSETIGFHIILYFDGDTNRIEYGKSHNRGYHNPTGVCKRAKKKFIVCIFIIHE</sequence>
<accession>A0A0K2TR73</accession>
<organism evidence="1">
    <name type="scientific">Lepeophtheirus salmonis</name>
    <name type="common">Salmon louse</name>
    <name type="synonym">Caligus salmonis</name>
    <dbReference type="NCBI Taxonomy" id="72036"/>
    <lineage>
        <taxon>Eukaryota</taxon>
        <taxon>Metazoa</taxon>
        <taxon>Ecdysozoa</taxon>
        <taxon>Arthropoda</taxon>
        <taxon>Crustacea</taxon>
        <taxon>Multicrustacea</taxon>
        <taxon>Hexanauplia</taxon>
        <taxon>Copepoda</taxon>
        <taxon>Siphonostomatoida</taxon>
        <taxon>Caligidae</taxon>
        <taxon>Lepeophtheirus</taxon>
    </lineage>
</organism>
<feature type="non-terminal residue" evidence="1">
    <location>
        <position position="1"/>
    </location>
</feature>
<reference evidence="1" key="1">
    <citation type="submission" date="2014-05" db="EMBL/GenBank/DDBJ databases">
        <authorList>
            <person name="Chronopoulou M."/>
        </authorList>
    </citation>
    <scope>NUCLEOTIDE SEQUENCE</scope>
    <source>
        <tissue evidence="1">Whole organism</tissue>
    </source>
</reference>
<dbReference type="AlphaFoldDB" id="A0A0K2TR73"/>
<dbReference type="EMBL" id="HACA01011167">
    <property type="protein sequence ID" value="CDW28528.1"/>
    <property type="molecule type" value="Transcribed_RNA"/>
</dbReference>
<evidence type="ECO:0000313" key="1">
    <source>
        <dbReference type="EMBL" id="CDW28528.1"/>
    </source>
</evidence>